<organism evidence="2 3">
    <name type="scientific">Galerina marginata (strain CBS 339.88)</name>
    <dbReference type="NCBI Taxonomy" id="685588"/>
    <lineage>
        <taxon>Eukaryota</taxon>
        <taxon>Fungi</taxon>
        <taxon>Dikarya</taxon>
        <taxon>Basidiomycota</taxon>
        <taxon>Agaricomycotina</taxon>
        <taxon>Agaricomycetes</taxon>
        <taxon>Agaricomycetidae</taxon>
        <taxon>Agaricales</taxon>
        <taxon>Agaricineae</taxon>
        <taxon>Strophariaceae</taxon>
        <taxon>Galerina</taxon>
    </lineage>
</organism>
<dbReference type="EMBL" id="KL142376">
    <property type="protein sequence ID" value="KDR77676.1"/>
    <property type="molecule type" value="Genomic_DNA"/>
</dbReference>
<protein>
    <submittedName>
        <fullName evidence="2">Uncharacterized protein</fullName>
    </submittedName>
</protein>
<evidence type="ECO:0000256" key="1">
    <source>
        <dbReference type="SAM" id="MobiDB-lite"/>
    </source>
</evidence>
<keyword evidence="3" id="KW-1185">Reference proteome</keyword>
<dbReference type="AlphaFoldDB" id="A0A067T3F6"/>
<dbReference type="Proteomes" id="UP000027222">
    <property type="component" value="Unassembled WGS sequence"/>
</dbReference>
<feature type="compositionally biased region" description="Basic and acidic residues" evidence="1">
    <location>
        <begin position="20"/>
        <end position="44"/>
    </location>
</feature>
<dbReference type="HOGENOM" id="CLU_821455_0_0_1"/>
<feature type="region of interest" description="Disordered" evidence="1">
    <location>
        <begin position="1"/>
        <end position="107"/>
    </location>
</feature>
<name>A0A067T3F6_GALM3</name>
<evidence type="ECO:0000313" key="2">
    <source>
        <dbReference type="EMBL" id="KDR77676.1"/>
    </source>
</evidence>
<evidence type="ECO:0000313" key="3">
    <source>
        <dbReference type="Proteomes" id="UP000027222"/>
    </source>
</evidence>
<accession>A0A067T3F6</accession>
<gene>
    <name evidence="2" type="ORF">GALMADRAFT_209950</name>
</gene>
<reference evidence="3" key="1">
    <citation type="journal article" date="2014" name="Proc. Natl. Acad. Sci. U.S.A.">
        <title>Extensive sampling of basidiomycete genomes demonstrates inadequacy of the white-rot/brown-rot paradigm for wood decay fungi.</title>
        <authorList>
            <person name="Riley R."/>
            <person name="Salamov A.A."/>
            <person name="Brown D.W."/>
            <person name="Nagy L.G."/>
            <person name="Floudas D."/>
            <person name="Held B.W."/>
            <person name="Levasseur A."/>
            <person name="Lombard V."/>
            <person name="Morin E."/>
            <person name="Otillar R."/>
            <person name="Lindquist E.A."/>
            <person name="Sun H."/>
            <person name="LaButti K.M."/>
            <person name="Schmutz J."/>
            <person name="Jabbour D."/>
            <person name="Luo H."/>
            <person name="Baker S.E."/>
            <person name="Pisabarro A.G."/>
            <person name="Walton J.D."/>
            <person name="Blanchette R.A."/>
            <person name="Henrissat B."/>
            <person name="Martin F."/>
            <person name="Cullen D."/>
            <person name="Hibbett D.S."/>
            <person name="Grigoriev I.V."/>
        </authorList>
    </citation>
    <scope>NUCLEOTIDE SEQUENCE [LARGE SCALE GENOMIC DNA]</scope>
    <source>
        <strain evidence="3">CBS 339.88</strain>
    </source>
</reference>
<proteinExistence type="predicted"/>
<sequence>MPPCMDNDDAAATPRTTLTMHREKEKMLPRDKKNTNEKKEEQGGVERYTANKMNQHRRPSSTTPSRPLATKTDKGSGSWSKDGSGRNNKERRKHTFYPANAQVDSEAVEDDARGEEVHVDAVDVAIKHVDLSDEHRSAGCGARGGGSIFGRVRLRVGIHTAARTAESVRRTRSTSRPVETWISITTLCSDLSRQRHYLSITIISDDERPLDIIDLRALKSKFKDKRAKYGGGRRWMTCVAGARLSSAPAQLCPKLAVWELGAEPSCQNDSLVTASRLEPTVGILKRKEVNLTVFTEFFYANFCLLKLQAQLKIWPKKYITVASKVYSIFWMLQNFGIP</sequence>